<gene>
    <name evidence="1" type="ORF">ACFQ5D_16100</name>
</gene>
<accession>A0ABW4DGE5</accession>
<evidence type="ECO:0000313" key="1">
    <source>
        <dbReference type="EMBL" id="MFD1462886.1"/>
    </source>
</evidence>
<comment type="caution">
    <text evidence="1">The sequence shown here is derived from an EMBL/GenBank/DDBJ whole genome shotgun (WGS) entry which is preliminary data.</text>
</comment>
<evidence type="ECO:0000313" key="2">
    <source>
        <dbReference type="Proteomes" id="UP001597340"/>
    </source>
</evidence>
<reference evidence="2" key="1">
    <citation type="journal article" date="2019" name="Int. J. Syst. Evol. Microbiol.">
        <title>The Global Catalogue of Microorganisms (GCM) 10K type strain sequencing project: providing services to taxonomists for standard genome sequencing and annotation.</title>
        <authorList>
            <consortium name="The Broad Institute Genomics Platform"/>
            <consortium name="The Broad Institute Genome Sequencing Center for Infectious Disease"/>
            <person name="Wu L."/>
            <person name="Ma J."/>
        </authorList>
    </citation>
    <scope>NUCLEOTIDE SEQUENCE [LARGE SCALE GENOMIC DNA]</scope>
    <source>
        <strain evidence="2">CCM 9147</strain>
    </source>
</reference>
<keyword evidence="2" id="KW-1185">Reference proteome</keyword>
<protein>
    <submittedName>
        <fullName evidence="1">LamG domain-containing protein</fullName>
    </submittedName>
</protein>
<dbReference type="RefSeq" id="WP_229525342.1">
    <property type="nucleotide sequence ID" value="NZ_JAFFQR010000095.1"/>
</dbReference>
<name>A0ABW4DGE5_9BACL</name>
<organism evidence="1 2">
    <name type="scientific">Paenibacillus farraposensis</name>
    <dbReference type="NCBI Taxonomy" id="2807095"/>
    <lineage>
        <taxon>Bacteria</taxon>
        <taxon>Bacillati</taxon>
        <taxon>Bacillota</taxon>
        <taxon>Bacilli</taxon>
        <taxon>Bacillales</taxon>
        <taxon>Paenibacillaceae</taxon>
        <taxon>Paenibacillus</taxon>
    </lineage>
</organism>
<dbReference type="EMBL" id="JBHTNZ010000023">
    <property type="protein sequence ID" value="MFD1462886.1"/>
    <property type="molecule type" value="Genomic_DNA"/>
</dbReference>
<proteinExistence type="predicted"/>
<dbReference type="Proteomes" id="UP001597340">
    <property type="component" value="Unassembled WGS sequence"/>
</dbReference>
<sequence>MLARMVIPYDFSDWQHASVVYEENTIRLYINGCFYKECSPKKSRRIFPSLNLGGHEFRHAGSGVAAGRMFISTDAEMLYPPHYIEEADGAAIYKFSLCMVESEYQQCVDIQTIV</sequence>